<feature type="coiled-coil region" evidence="1">
    <location>
        <begin position="285"/>
        <end position="316"/>
    </location>
</feature>
<feature type="region of interest" description="Disordered" evidence="2">
    <location>
        <begin position="250"/>
        <end position="270"/>
    </location>
</feature>
<dbReference type="PANTHER" id="PTHR14787">
    <property type="entry name" value="C10ORF188 FAMILY MEMBER"/>
    <property type="match status" value="1"/>
</dbReference>
<evidence type="ECO:0000313" key="3">
    <source>
        <dbReference type="EMBL" id="KAK9702635.1"/>
    </source>
</evidence>
<organism evidence="3 4">
    <name type="scientific">Basidiobolus ranarum</name>
    <dbReference type="NCBI Taxonomy" id="34480"/>
    <lineage>
        <taxon>Eukaryota</taxon>
        <taxon>Fungi</taxon>
        <taxon>Fungi incertae sedis</taxon>
        <taxon>Zoopagomycota</taxon>
        <taxon>Entomophthoromycotina</taxon>
        <taxon>Basidiobolomycetes</taxon>
        <taxon>Basidiobolales</taxon>
        <taxon>Basidiobolaceae</taxon>
        <taxon>Basidiobolus</taxon>
    </lineage>
</organism>
<gene>
    <name evidence="3" type="ORF">K7432_011147</name>
</gene>
<accession>A0ABR2VUA9</accession>
<name>A0ABR2VUA9_9FUNG</name>
<comment type="caution">
    <text evidence="3">The sequence shown here is derived from an EMBL/GenBank/DDBJ whole genome shotgun (WGS) entry which is preliminary data.</text>
</comment>
<dbReference type="Proteomes" id="UP001479436">
    <property type="component" value="Unassembled WGS sequence"/>
</dbReference>
<evidence type="ECO:0008006" key="5">
    <source>
        <dbReference type="Google" id="ProtNLM"/>
    </source>
</evidence>
<evidence type="ECO:0000256" key="2">
    <source>
        <dbReference type="SAM" id="MobiDB-lite"/>
    </source>
</evidence>
<sequence length="322" mass="36396">MVHCTTSWKTTAEFTEYFELTESDSVKNIDSIVTFIQDEESSPPLFDISGPLKFQGLSLISNSRTVEVYLDEEYFKTLRGTLIQVEKHLNQDDCKYYQVEFSSSVPKPCQLLRLKFLSLPKEKKACLQVARITLRGHEIEAKQQHPQKTPSEAFNLSTVTSMIRSLNISQPEVIAETSSTAKIDMNTLKTLMDGASSNNPTLTQLLRHINQANTQNSLSEIPSTLSMTSENSQQPTSPVSQLHLNAIIPGMHSPYSEPAQGQQVPSSIRHSQLESWQTEIQLALFEKMEARLVQMEERLNAKFETIENKVAELQQRVDSMTK</sequence>
<keyword evidence="1" id="KW-0175">Coiled coil</keyword>
<dbReference type="InterPro" id="IPR028043">
    <property type="entry name" value="PAAT-like"/>
</dbReference>
<dbReference type="Pfam" id="PF14958">
    <property type="entry name" value="PAAT-like"/>
    <property type="match status" value="1"/>
</dbReference>
<proteinExistence type="predicted"/>
<protein>
    <recommendedName>
        <fullName evidence="5">VASt domain-containing protein</fullName>
    </recommendedName>
</protein>
<keyword evidence="4" id="KW-1185">Reference proteome</keyword>
<reference evidence="3 4" key="1">
    <citation type="submission" date="2023-04" db="EMBL/GenBank/DDBJ databases">
        <title>Genome of Basidiobolus ranarum AG-B5.</title>
        <authorList>
            <person name="Stajich J.E."/>
            <person name="Carter-House D."/>
            <person name="Gryganskyi A."/>
        </authorList>
    </citation>
    <scope>NUCLEOTIDE SEQUENCE [LARGE SCALE GENOMIC DNA]</scope>
    <source>
        <strain evidence="3 4">AG-B5</strain>
    </source>
</reference>
<evidence type="ECO:0000256" key="1">
    <source>
        <dbReference type="SAM" id="Coils"/>
    </source>
</evidence>
<evidence type="ECO:0000313" key="4">
    <source>
        <dbReference type="Proteomes" id="UP001479436"/>
    </source>
</evidence>
<dbReference type="EMBL" id="JASJQH010007708">
    <property type="protein sequence ID" value="KAK9702635.1"/>
    <property type="molecule type" value="Genomic_DNA"/>
</dbReference>
<dbReference type="PANTHER" id="PTHR14787:SF1">
    <property type="entry name" value="ATPASE PAAT"/>
    <property type="match status" value="1"/>
</dbReference>
<feature type="compositionally biased region" description="Polar residues" evidence="2">
    <location>
        <begin position="259"/>
        <end position="270"/>
    </location>
</feature>